<accession>A0A0G1KBK8</accession>
<dbReference type="Proteomes" id="UP000034032">
    <property type="component" value="Unassembled WGS sequence"/>
</dbReference>
<organism evidence="1 2">
    <name type="scientific">Candidatus Yanofskybacteria bacterium GW2011_GWA2_44_9</name>
    <dbReference type="NCBI Taxonomy" id="1619025"/>
    <lineage>
        <taxon>Bacteria</taxon>
        <taxon>Candidatus Yanofskyibacteriota</taxon>
    </lineage>
</organism>
<evidence type="ECO:0000313" key="1">
    <source>
        <dbReference type="EMBL" id="KKT81003.1"/>
    </source>
</evidence>
<dbReference type="AlphaFoldDB" id="A0A0G1KBK8"/>
<gene>
    <name evidence="1" type="ORF">UW79_C0029G0012</name>
</gene>
<dbReference type="EMBL" id="LCJR01000029">
    <property type="protein sequence ID" value="KKT81003.1"/>
    <property type="molecule type" value="Genomic_DNA"/>
</dbReference>
<comment type="caution">
    <text evidence="1">The sequence shown here is derived from an EMBL/GenBank/DDBJ whole genome shotgun (WGS) entry which is preliminary data.</text>
</comment>
<protein>
    <submittedName>
        <fullName evidence="1">Uncharacterized protein</fullName>
    </submittedName>
</protein>
<evidence type="ECO:0000313" key="2">
    <source>
        <dbReference type="Proteomes" id="UP000034032"/>
    </source>
</evidence>
<sequence>MENFRPVLIELFNVLGLSSPEKDRAFDIFKKYLAAELIKSLQGELPEDEQKWLAENIKSTDPTNPKVAEIKNKIAELFSENDLYDRSRIVFKKIVSNYVDFMSQGLEEEKVRKMKEIVSRV</sequence>
<name>A0A0G1KBK8_9BACT</name>
<reference evidence="1 2" key="1">
    <citation type="journal article" date="2015" name="Nature">
        <title>rRNA introns, odd ribosomes, and small enigmatic genomes across a large radiation of phyla.</title>
        <authorList>
            <person name="Brown C.T."/>
            <person name="Hug L.A."/>
            <person name="Thomas B.C."/>
            <person name="Sharon I."/>
            <person name="Castelle C.J."/>
            <person name="Singh A."/>
            <person name="Wilkins M.J."/>
            <person name="Williams K.H."/>
            <person name="Banfield J.F."/>
        </authorList>
    </citation>
    <scope>NUCLEOTIDE SEQUENCE [LARGE SCALE GENOMIC DNA]</scope>
</reference>
<proteinExistence type="predicted"/>